<dbReference type="OMA" id="IEECAEM"/>
<evidence type="ECO:0000256" key="1">
    <source>
        <dbReference type="ARBA" id="ARBA00023157"/>
    </source>
</evidence>
<dbReference type="InterPro" id="IPR016187">
    <property type="entry name" value="CTDL_fold"/>
</dbReference>
<dbReference type="GeneTree" id="ENSGT01120000274162"/>
<evidence type="ECO:0000256" key="2">
    <source>
        <dbReference type="SAM" id="SignalP"/>
    </source>
</evidence>
<name>A0A3Q1JVC3_ANATE</name>
<reference evidence="4" key="2">
    <citation type="submission" date="2025-08" db="UniProtKB">
        <authorList>
            <consortium name="Ensembl"/>
        </authorList>
    </citation>
    <scope>IDENTIFICATION</scope>
</reference>
<feature type="domain" description="C-type lectin" evidence="3">
    <location>
        <begin position="46"/>
        <end position="177"/>
    </location>
</feature>
<sequence length="181" mass="20797">MRPAVAILMLTLTMKVSAQEIDELCKKNPVVPCRQNLKDGPWYQLDANRCVRAFFYTQNLNFDSAEAACNKYIVGSFKGQLVSIHNQDELNKVLCAMYKVHPGKPHYWIGLKLGFSLIPFQKPPFLWTDGHKCTFTNWARGQPDNSLMREGCVEMNYWSWGLWNDAPCGEEKPYTCQVRLA</sequence>
<feature type="chain" id="PRO_5018669887" description="C-type lectin domain-containing protein" evidence="2">
    <location>
        <begin position="19"/>
        <end position="181"/>
    </location>
</feature>
<evidence type="ECO:0000313" key="5">
    <source>
        <dbReference type="Proteomes" id="UP000265040"/>
    </source>
</evidence>
<organism evidence="4 5">
    <name type="scientific">Anabas testudineus</name>
    <name type="common">Climbing perch</name>
    <name type="synonym">Anthias testudineus</name>
    <dbReference type="NCBI Taxonomy" id="64144"/>
    <lineage>
        <taxon>Eukaryota</taxon>
        <taxon>Metazoa</taxon>
        <taxon>Chordata</taxon>
        <taxon>Craniata</taxon>
        <taxon>Vertebrata</taxon>
        <taxon>Euteleostomi</taxon>
        <taxon>Actinopterygii</taxon>
        <taxon>Neopterygii</taxon>
        <taxon>Teleostei</taxon>
        <taxon>Neoteleostei</taxon>
        <taxon>Acanthomorphata</taxon>
        <taxon>Anabantaria</taxon>
        <taxon>Anabantiformes</taxon>
        <taxon>Anabantoidei</taxon>
        <taxon>Anabantidae</taxon>
        <taxon>Anabas</taxon>
    </lineage>
</organism>
<dbReference type="SMART" id="SM00034">
    <property type="entry name" value="CLECT"/>
    <property type="match status" value="1"/>
</dbReference>
<keyword evidence="1" id="KW-1015">Disulfide bond</keyword>
<dbReference type="InParanoid" id="A0A3Q1JVC3"/>
<keyword evidence="5" id="KW-1185">Reference proteome</keyword>
<dbReference type="InterPro" id="IPR018378">
    <property type="entry name" value="C-type_lectin_CS"/>
</dbReference>
<dbReference type="RefSeq" id="XP_026234649.1">
    <property type="nucleotide sequence ID" value="XM_026378864.1"/>
</dbReference>
<protein>
    <recommendedName>
        <fullName evidence="3">C-type lectin domain-containing protein</fullName>
    </recommendedName>
</protein>
<dbReference type="AlphaFoldDB" id="A0A3Q1JVC3"/>
<dbReference type="OrthoDB" id="418245at2759"/>
<dbReference type="SUPFAM" id="SSF56436">
    <property type="entry name" value="C-type lectin-like"/>
    <property type="match status" value="1"/>
</dbReference>
<reference evidence="4" key="3">
    <citation type="submission" date="2025-09" db="UniProtKB">
        <authorList>
            <consortium name="Ensembl"/>
        </authorList>
    </citation>
    <scope>IDENTIFICATION</scope>
</reference>
<dbReference type="InterPro" id="IPR016186">
    <property type="entry name" value="C-type_lectin-like/link_sf"/>
</dbReference>
<dbReference type="GeneID" id="113174748"/>
<keyword evidence="2" id="KW-0732">Signal</keyword>
<accession>A0A3Q1JVC3</accession>
<dbReference type="Gene3D" id="3.10.100.10">
    <property type="entry name" value="Mannose-Binding Protein A, subunit A"/>
    <property type="match status" value="1"/>
</dbReference>
<dbReference type="PROSITE" id="PS00615">
    <property type="entry name" value="C_TYPE_LECTIN_1"/>
    <property type="match status" value="1"/>
</dbReference>
<dbReference type="InterPro" id="IPR050111">
    <property type="entry name" value="C-type_lectin/snaclec_domain"/>
</dbReference>
<dbReference type="STRING" id="64144.ENSATEP00000019231"/>
<evidence type="ECO:0000313" key="4">
    <source>
        <dbReference type="Ensembl" id="ENSATEP00000019231.1"/>
    </source>
</evidence>
<dbReference type="RefSeq" id="XP_026234650.1">
    <property type="nucleotide sequence ID" value="XM_026378865.1"/>
</dbReference>
<dbReference type="InterPro" id="IPR001304">
    <property type="entry name" value="C-type_lectin-like"/>
</dbReference>
<reference evidence="4" key="1">
    <citation type="submission" date="2021-04" db="EMBL/GenBank/DDBJ databases">
        <authorList>
            <consortium name="Wellcome Sanger Institute Data Sharing"/>
        </authorList>
    </citation>
    <scope>NUCLEOTIDE SEQUENCE [LARGE SCALE GENOMIC DNA]</scope>
</reference>
<dbReference type="Ensembl" id="ENSATET00000019554.3">
    <property type="protein sequence ID" value="ENSATEP00000019231.1"/>
    <property type="gene ID" value="ENSATEG00000013394.3"/>
</dbReference>
<evidence type="ECO:0000259" key="3">
    <source>
        <dbReference type="PROSITE" id="PS50041"/>
    </source>
</evidence>
<dbReference type="Pfam" id="PF00059">
    <property type="entry name" value="Lectin_C"/>
    <property type="match status" value="1"/>
</dbReference>
<feature type="signal peptide" evidence="2">
    <location>
        <begin position="1"/>
        <end position="18"/>
    </location>
</feature>
<dbReference type="FunCoup" id="A0A3Q1JVC3">
    <property type="interactions" value="14"/>
</dbReference>
<proteinExistence type="predicted"/>
<dbReference type="PROSITE" id="PS50041">
    <property type="entry name" value="C_TYPE_LECTIN_2"/>
    <property type="match status" value="1"/>
</dbReference>
<dbReference type="PANTHER" id="PTHR22803">
    <property type="entry name" value="MANNOSE, PHOSPHOLIPASE, LECTIN RECEPTOR RELATED"/>
    <property type="match status" value="1"/>
</dbReference>
<dbReference type="Proteomes" id="UP000265040">
    <property type="component" value="Chromosome 3"/>
</dbReference>